<sequence>MKRVQAERTTVEENEKLWTIPENWNHQLTVRETDLARYWVYRIPETNVDLKVAVPTNDRLVDAWYQVKEVGTLTAKYDDECNWDRLDELIKDARAEDWETAVVEALDEIAANGEQIEQELVEEVNLSAVGAVKAGRDVTPSFDGWIVDPWVETWHQYYTDILETVLTEQNSDADTQTDAINIVLDANVLPASPRVRLQIDDH</sequence>
<evidence type="ECO:0000313" key="1">
    <source>
        <dbReference type="EMBL" id="ELY33624.1"/>
    </source>
</evidence>
<protein>
    <submittedName>
        <fullName evidence="1">Uncharacterized protein</fullName>
    </submittedName>
</protein>
<gene>
    <name evidence="1" type="ORF">C500_02290</name>
</gene>
<accession>L9V968</accession>
<comment type="caution">
    <text evidence="1">The sequence shown here is derived from an EMBL/GenBank/DDBJ whole genome shotgun (WGS) entry which is preliminary data.</text>
</comment>
<name>L9V968_NATMM</name>
<dbReference type="AlphaFoldDB" id="L9V968"/>
<proteinExistence type="predicted"/>
<reference evidence="1 2" key="1">
    <citation type="journal article" date="2014" name="PLoS Genet.">
        <title>Phylogenetically driven sequencing of extremely halophilic archaea reveals strategies for static and dynamic osmo-response.</title>
        <authorList>
            <person name="Becker E.A."/>
            <person name="Seitzer P.M."/>
            <person name="Tritt A."/>
            <person name="Larsen D."/>
            <person name="Krusor M."/>
            <person name="Yao A.I."/>
            <person name="Wu D."/>
            <person name="Madern D."/>
            <person name="Eisen J.A."/>
            <person name="Darling A.E."/>
            <person name="Facciotti M.T."/>
        </authorList>
    </citation>
    <scope>NUCLEOTIDE SEQUENCE [LARGE SCALE GENOMIC DNA]</scope>
    <source>
        <strain evidence="2">ATCC 43099 / DSM 3394 / CCM 3739 / CIP 104546 / IAM 13178 / JCM 8861 / NBRC 102185 / NCIMB 2190 / MS3</strain>
    </source>
</reference>
<organism evidence="1 2">
    <name type="scientific">Natrialba magadii (strain ATCC 43099 / DSM 3394 / CCM 3739 / CIP 104546 / IAM 13178 / JCM 8861 / NBRC 102185 / NCIMB 2190 / MS3)</name>
    <name type="common">Natronobacterium magadii</name>
    <dbReference type="NCBI Taxonomy" id="547559"/>
    <lineage>
        <taxon>Archaea</taxon>
        <taxon>Methanobacteriati</taxon>
        <taxon>Methanobacteriota</taxon>
        <taxon>Stenosarchaea group</taxon>
        <taxon>Halobacteria</taxon>
        <taxon>Halobacteriales</taxon>
        <taxon>Natrialbaceae</taxon>
        <taxon>Natrialba</taxon>
    </lineage>
</organism>
<evidence type="ECO:0000313" key="2">
    <source>
        <dbReference type="Proteomes" id="UP000011543"/>
    </source>
</evidence>
<dbReference type="Proteomes" id="UP000011543">
    <property type="component" value="Unassembled WGS sequence"/>
</dbReference>
<dbReference type="EMBL" id="AOHS01000009">
    <property type="protein sequence ID" value="ELY33624.1"/>
    <property type="molecule type" value="Genomic_DNA"/>
</dbReference>